<organism evidence="1 2">
    <name type="scientific">Lutimaribacter degradans</name>
    <dbReference type="NCBI Taxonomy" id="2945989"/>
    <lineage>
        <taxon>Bacteria</taxon>
        <taxon>Pseudomonadati</taxon>
        <taxon>Pseudomonadota</taxon>
        <taxon>Alphaproteobacteria</taxon>
        <taxon>Rhodobacterales</taxon>
        <taxon>Roseobacteraceae</taxon>
        <taxon>Lutimaribacter</taxon>
    </lineage>
</organism>
<evidence type="ECO:0000313" key="2">
    <source>
        <dbReference type="Proteomes" id="UP001203036"/>
    </source>
</evidence>
<gene>
    <name evidence="1" type="ORF">M8744_09095</name>
</gene>
<comment type="caution">
    <text evidence="1">The sequence shown here is derived from an EMBL/GenBank/DDBJ whole genome shotgun (WGS) entry which is preliminary data.</text>
</comment>
<accession>A0ACC5ZW51</accession>
<evidence type="ECO:0000313" key="1">
    <source>
        <dbReference type="EMBL" id="MCM2562302.1"/>
    </source>
</evidence>
<keyword evidence="1" id="KW-0067">ATP-binding</keyword>
<protein>
    <submittedName>
        <fullName evidence="1">ABC transporter ATP-binding protein</fullName>
    </submittedName>
</protein>
<dbReference type="Proteomes" id="UP001203036">
    <property type="component" value="Unassembled WGS sequence"/>
</dbReference>
<keyword evidence="2" id="KW-1185">Reference proteome</keyword>
<sequence>MTPLLQLRDVARSYVTRNNLFGQARPVRAVDGISLTVNAGETLGIVGESGSGKSTLGRMALGLELPDEGTVTFDDAPMPAPGSAAWRTLRRQMQMVFQDPLGALDRRLPVLEQIIEPLVIHGIDGDQRSAGLAALASVGLSAAQGARHPHELSGGQRQRVVIARALITSPRLLVCDEPVSALDVSIQAQVVNLLIDLQAERGLGMVFISHDLRVVRQISNRVAVMYLGRVVEEAAADDLFRAPQHPYTRALVSAAPSPGPRRVERVILTGEPPNPAARPEGCAFHPRCPVATARCRTEAPAPARIAPGHTAACHLLTPAAKVAAR</sequence>
<reference evidence="1" key="1">
    <citation type="submission" date="2022-06" db="EMBL/GenBank/DDBJ databases">
        <title>Lutimaribacter sp. EGI FJ00013, a novel bacterium isolated from a salt lake sediment enrichment.</title>
        <authorList>
            <person name="Gao L."/>
            <person name="Fang B.-Z."/>
            <person name="Li W.-J."/>
        </authorList>
    </citation>
    <scope>NUCLEOTIDE SEQUENCE</scope>
    <source>
        <strain evidence="1">EGI FJ00013</strain>
    </source>
</reference>
<keyword evidence="1" id="KW-0547">Nucleotide-binding</keyword>
<proteinExistence type="predicted"/>
<dbReference type="EMBL" id="JAMQGO010000004">
    <property type="protein sequence ID" value="MCM2562302.1"/>
    <property type="molecule type" value="Genomic_DNA"/>
</dbReference>
<name>A0ACC5ZW51_9RHOB</name>